<evidence type="ECO:0000259" key="3">
    <source>
        <dbReference type="Pfam" id="PF24883"/>
    </source>
</evidence>
<dbReference type="SMART" id="SM00248">
    <property type="entry name" value="ANK"/>
    <property type="match status" value="6"/>
</dbReference>
<reference evidence="4" key="1">
    <citation type="submission" date="2022-10" db="EMBL/GenBank/DDBJ databases">
        <title>Tapping the CABI collections for fungal endophytes: first genome assemblies for Collariella, Neodidymelliopsis, Ascochyta clinopodiicola, Didymella pomorum, Didymosphaeria variabile, Neocosmospora piperis and Neocucurbitaria cava.</title>
        <authorList>
            <person name="Hill R."/>
        </authorList>
    </citation>
    <scope>NUCLEOTIDE SEQUENCE</scope>
    <source>
        <strain evidence="4">IMI 356814</strain>
    </source>
</reference>
<name>A0A9W8YG00_9PLEO</name>
<dbReference type="Proteomes" id="UP001140560">
    <property type="component" value="Unassembled WGS sequence"/>
</dbReference>
<dbReference type="InterPro" id="IPR027417">
    <property type="entry name" value="P-loop_NTPase"/>
</dbReference>
<feature type="domain" description="Nephrocystin 3-like N-terminal" evidence="3">
    <location>
        <begin position="357"/>
        <end position="529"/>
    </location>
</feature>
<protein>
    <recommendedName>
        <fullName evidence="6">Heterokaryon incompatibility domain-containing protein</fullName>
    </recommendedName>
</protein>
<dbReference type="Pfam" id="PF24883">
    <property type="entry name" value="NPHP3_N"/>
    <property type="match status" value="1"/>
</dbReference>
<accession>A0A9W8YG00</accession>
<dbReference type="PANTHER" id="PTHR10622:SF10">
    <property type="entry name" value="HET DOMAIN-CONTAINING PROTEIN"/>
    <property type="match status" value="1"/>
</dbReference>
<dbReference type="Gene3D" id="1.25.40.20">
    <property type="entry name" value="Ankyrin repeat-containing domain"/>
    <property type="match status" value="1"/>
</dbReference>
<gene>
    <name evidence="4" type="ORF">N0V83_000235</name>
</gene>
<dbReference type="EMBL" id="JAPEUY010000001">
    <property type="protein sequence ID" value="KAJ4377410.1"/>
    <property type="molecule type" value="Genomic_DNA"/>
</dbReference>
<dbReference type="OrthoDB" id="194358at2759"/>
<dbReference type="SUPFAM" id="SSF52540">
    <property type="entry name" value="P-loop containing nucleoside triphosphate hydrolases"/>
    <property type="match status" value="1"/>
</dbReference>
<evidence type="ECO:0000313" key="4">
    <source>
        <dbReference type="EMBL" id="KAJ4377410.1"/>
    </source>
</evidence>
<feature type="domain" description="Heterokaryon incompatibility" evidence="2">
    <location>
        <begin position="51"/>
        <end position="140"/>
    </location>
</feature>
<keyword evidence="1" id="KW-0677">Repeat</keyword>
<dbReference type="Gene3D" id="3.40.50.300">
    <property type="entry name" value="P-loop containing nucleotide triphosphate hydrolases"/>
    <property type="match status" value="1"/>
</dbReference>
<dbReference type="PANTHER" id="PTHR10622">
    <property type="entry name" value="HET DOMAIN-CONTAINING PROTEIN"/>
    <property type="match status" value="1"/>
</dbReference>
<evidence type="ECO:0008006" key="6">
    <source>
        <dbReference type="Google" id="ProtNLM"/>
    </source>
</evidence>
<proteinExistence type="predicted"/>
<evidence type="ECO:0000313" key="5">
    <source>
        <dbReference type="Proteomes" id="UP001140560"/>
    </source>
</evidence>
<dbReference type="InterPro" id="IPR002110">
    <property type="entry name" value="Ankyrin_rpt"/>
</dbReference>
<sequence>MHLTCDGLSIPFRLSSNVATPDDLLAMRLLQLRDGGKFSLIERVGNNIPPYAILSHTWGSDDEEFTFKDLIEGKGTEKLGYRKLTFCSQQAAYNGLQYIWIDTCCIDKSSSSELSEAINSMFRWYQNAHRCYVYLSDVAAKISGGDGYGGGDEGDGEVWSLAFKRSRWFTRGWTLQELIAPQSVEFFASGGQRLGDKQSLEQTLHEITGISVTALQGSCPLSQFSIDERMKWAERRETKREEDMAYSLLGIFGIHMPLLYGEGKQKALTRLHKGVRDSLRDPLTHLGREFTGLGPSKDHFWSPNPSDETIVGKHQPSSRGSNLGVLSEEHRKELMTSLHFKQRDARLLTLKSAQTKTCRWLLKNVHYKDWMNADKLKQHHGFFWIKGKPGTGKSIMMKFLFSEAKRSMKDSLVLSFFFNARGEALEKSTSGLYRALLLQLLEKAPETCGILDCYGTHMFDIIKDSGWQNETLRDLFSRALQGLGNGRVVCFVDALDECPEDDVRDMVSFFEELGEIEKAAEFRVCFSSRHYPEISIRTGLQLALESEQDHTNDLSLYINTQLKLGTSTQAEDVKAEILRKSSGIFLWISLVIPILNKEYDRGRIKALKRRLGEIPAGLHELFLDMLTRDHKNVDELLVCIQVVLFAARPLKPEELRIAIETCCGGNDDLQYGRCVDPTEMTPESLRKFVLDASKGLAEITRSKEPTVQFIHESVRDFLLKEGGLSKLSPTTGDEEARGHNTLKSICSRQLSSHSQTSCSCDASILEGYFFSSEQSKVWIKDHPLIHYAVDHIFYHANWAQKLGLDQSAFLTDFNTYSWVRLRCITHCKKNDLPTKLPGTVYHLLYYLSEYGSDYLIRIHSDRNKHFELRGRPHGLPLVAALYAGHRAAARAFVDLPPLPDEGSTQVPAAKLGRELALRKENYTSSRRPLSFLCEFGDTDILRTVLEKGYFSLDTTTTAECLEYASSEAVVDMLAGFGAFKRIIPEATTDVKVSPFVLPGEEPVCSTLTNIEQSLKKYPVLINRFYVTGHGSSLLEYAAAKGFQNIARLCVKFTDVDERRSAFMSAVRGRINQNGRMAIIKCLGEPGIQSSDESNGNLAWILFEAILQSHNEDVINLVLSTSSLDLETSAGGGFTVLLWAIDQGRKTYVKLFLSAGANPMSRTEDGATALILAAKLSDLSSFRCILENSKCEPDARDKNGRTALSWCATVADDCAIRMAQDLLDRNDVDPNSTDNSGRTVLMRAVQSGNRNMVNALLSSPDIDPDHGPHGKSTPLRLALKLFREEGHRVFLEITEQLLWTSKANPRCRKKLPTPAEIARGCGSKEVEELFEKFEYAYSPR</sequence>
<dbReference type="Pfam" id="PF06985">
    <property type="entry name" value="HET"/>
    <property type="match status" value="1"/>
</dbReference>
<keyword evidence="5" id="KW-1185">Reference proteome</keyword>
<evidence type="ECO:0000256" key="1">
    <source>
        <dbReference type="ARBA" id="ARBA00022737"/>
    </source>
</evidence>
<comment type="caution">
    <text evidence="4">The sequence shown here is derived from an EMBL/GenBank/DDBJ whole genome shotgun (WGS) entry which is preliminary data.</text>
</comment>
<dbReference type="InterPro" id="IPR036770">
    <property type="entry name" value="Ankyrin_rpt-contain_sf"/>
</dbReference>
<dbReference type="Pfam" id="PF12796">
    <property type="entry name" value="Ank_2"/>
    <property type="match status" value="1"/>
</dbReference>
<dbReference type="InterPro" id="IPR056884">
    <property type="entry name" value="NPHP3-like_N"/>
</dbReference>
<evidence type="ECO:0000259" key="2">
    <source>
        <dbReference type="Pfam" id="PF06985"/>
    </source>
</evidence>
<organism evidence="4 5">
    <name type="scientific">Neocucurbitaria cava</name>
    <dbReference type="NCBI Taxonomy" id="798079"/>
    <lineage>
        <taxon>Eukaryota</taxon>
        <taxon>Fungi</taxon>
        <taxon>Dikarya</taxon>
        <taxon>Ascomycota</taxon>
        <taxon>Pezizomycotina</taxon>
        <taxon>Dothideomycetes</taxon>
        <taxon>Pleosporomycetidae</taxon>
        <taxon>Pleosporales</taxon>
        <taxon>Pleosporineae</taxon>
        <taxon>Cucurbitariaceae</taxon>
        <taxon>Neocucurbitaria</taxon>
    </lineage>
</organism>
<dbReference type="SUPFAM" id="SSF48403">
    <property type="entry name" value="Ankyrin repeat"/>
    <property type="match status" value="1"/>
</dbReference>
<dbReference type="InterPro" id="IPR010730">
    <property type="entry name" value="HET"/>
</dbReference>